<organism evidence="2 3">
    <name type="scientific">Oleiphilus messinensis</name>
    <dbReference type="NCBI Taxonomy" id="141451"/>
    <lineage>
        <taxon>Bacteria</taxon>
        <taxon>Pseudomonadati</taxon>
        <taxon>Pseudomonadota</taxon>
        <taxon>Gammaproteobacteria</taxon>
        <taxon>Oceanospirillales</taxon>
        <taxon>Oleiphilaceae</taxon>
        <taxon>Oleiphilus</taxon>
    </lineage>
</organism>
<dbReference type="Pfam" id="PF13692">
    <property type="entry name" value="Glyco_trans_1_4"/>
    <property type="match status" value="1"/>
</dbReference>
<dbReference type="AlphaFoldDB" id="A0A1Y0I6P5"/>
<reference evidence="2 3" key="1">
    <citation type="submission" date="2017-05" db="EMBL/GenBank/DDBJ databases">
        <title>Genomic insights into alkan degradation activity of Oleiphilus messinensis.</title>
        <authorList>
            <person name="Kozyavkin S.A."/>
            <person name="Slesarev A.I."/>
            <person name="Golyshin P.N."/>
            <person name="Korzhenkov A."/>
            <person name="Golyshina O.N."/>
            <person name="Toshchakov S.V."/>
        </authorList>
    </citation>
    <scope>NUCLEOTIDE SEQUENCE [LARGE SCALE GENOMIC DNA]</scope>
    <source>
        <strain evidence="2 3">ME102</strain>
    </source>
</reference>
<dbReference type="GO" id="GO:0016757">
    <property type="term" value="F:glycosyltransferase activity"/>
    <property type="evidence" value="ECO:0007669"/>
    <property type="project" value="UniProtKB-ARBA"/>
</dbReference>
<dbReference type="PANTHER" id="PTHR12526">
    <property type="entry name" value="GLYCOSYLTRANSFERASE"/>
    <property type="match status" value="1"/>
</dbReference>
<dbReference type="Gene3D" id="3.40.50.2000">
    <property type="entry name" value="Glycogen Phosphorylase B"/>
    <property type="match status" value="2"/>
</dbReference>
<dbReference type="RefSeq" id="WP_087461189.1">
    <property type="nucleotide sequence ID" value="NZ_CP021425.1"/>
</dbReference>
<keyword evidence="3" id="KW-1185">Reference proteome</keyword>
<evidence type="ECO:0000313" key="2">
    <source>
        <dbReference type="EMBL" id="ARU56167.1"/>
    </source>
</evidence>
<keyword evidence="2" id="KW-0808">Transferase</keyword>
<dbReference type="InterPro" id="IPR017522">
    <property type="entry name" value="Sugar_tfrase_PEP-CTERM_Stp2"/>
</dbReference>
<proteinExistence type="predicted"/>
<accession>A0A1Y0I6P5</accession>
<dbReference type="PANTHER" id="PTHR12526:SF630">
    <property type="entry name" value="GLYCOSYLTRANSFERASE"/>
    <property type="match status" value="1"/>
</dbReference>
<dbReference type="Proteomes" id="UP000196027">
    <property type="component" value="Chromosome"/>
</dbReference>
<dbReference type="EMBL" id="CP021425">
    <property type="protein sequence ID" value="ARU56167.1"/>
    <property type="molecule type" value="Genomic_DNA"/>
</dbReference>
<dbReference type="NCBIfam" id="TIGR03088">
    <property type="entry name" value="stp2"/>
    <property type="match status" value="1"/>
</dbReference>
<evidence type="ECO:0000259" key="1">
    <source>
        <dbReference type="Pfam" id="PF13439"/>
    </source>
</evidence>
<name>A0A1Y0I6P5_9GAMM</name>
<feature type="domain" description="Glycosyltransferase subfamily 4-like N-terminal" evidence="1">
    <location>
        <begin position="28"/>
        <end position="187"/>
    </location>
</feature>
<sequence length="387" mass="43042">MNGITPTRDQEENTSVVKIVHVIHRLDFGGLENGVVNLINHSPDWLQHIIITLTGSNEVFAKRIQKNVQIYDVNKQSGQDWGMYLRLWKLFRALKPDIVHTRNLATLEAQIPAFLAGVKTRIHGEHGWDIADPNGDVVKYQKMRRVIGALVHKFIPLSSHLEHYLLRKVGIPARKVERICNGVDVNRFRTTHEGISGRITLNVISVGRLEEIKGHKYLISALAHVKERLSSLNIEAKSGLCSLTLVGDGSCRSALERQVIDAGLDNWVTFLGSRSDIPELLRGSNCFVLPSEAEGISNTVLEAMATGLPVIATDVGGNADLILPYQTGILVPAKDASALAEALLYYLQDTDRLLEHGKAGLERVNKEFSLPVMTGKYYRIYRDLGKH</sequence>
<dbReference type="KEGG" id="ome:OLMES_2094"/>
<evidence type="ECO:0000313" key="3">
    <source>
        <dbReference type="Proteomes" id="UP000196027"/>
    </source>
</evidence>
<protein>
    <submittedName>
        <fullName evidence="2">Glycosyl transferase family 1</fullName>
    </submittedName>
</protein>
<dbReference type="Pfam" id="PF13439">
    <property type="entry name" value="Glyco_transf_4"/>
    <property type="match status" value="1"/>
</dbReference>
<dbReference type="InterPro" id="IPR028098">
    <property type="entry name" value="Glyco_trans_4-like_N"/>
</dbReference>
<dbReference type="SUPFAM" id="SSF53756">
    <property type="entry name" value="UDP-Glycosyltransferase/glycogen phosphorylase"/>
    <property type="match status" value="1"/>
</dbReference>
<dbReference type="OrthoDB" id="9804196at2"/>
<gene>
    <name evidence="2" type="ORF">OLMES_2094</name>
</gene>